<dbReference type="EMBL" id="JAGSGD010000001">
    <property type="protein sequence ID" value="MBR7619582.1"/>
    <property type="molecule type" value="Genomic_DNA"/>
</dbReference>
<accession>A0A941D108</accession>
<reference evidence="8" key="1">
    <citation type="submission" date="2021-04" db="EMBL/GenBank/DDBJ databases">
        <title>Draft genome assembly of strain Phenylobacterium sp. 20VBR1 using MiniION and Illumina platforms.</title>
        <authorList>
            <person name="Thomas F.A."/>
            <person name="Krishnan K.P."/>
            <person name="Sinha R.K."/>
        </authorList>
    </citation>
    <scope>NUCLEOTIDE SEQUENCE</scope>
    <source>
        <strain evidence="8">20VBR1</strain>
    </source>
</reference>
<comment type="similarity">
    <text evidence="1">Belongs to the iron/manganese superoxide dismutase family.</text>
</comment>
<proteinExistence type="inferred from homology"/>
<dbReference type="AlphaFoldDB" id="A0A941D108"/>
<dbReference type="InterPro" id="IPR006311">
    <property type="entry name" value="TAT_signal"/>
</dbReference>
<dbReference type="Pfam" id="PF02777">
    <property type="entry name" value="Sod_Fe_C"/>
    <property type="match status" value="1"/>
</dbReference>
<dbReference type="InterPro" id="IPR036314">
    <property type="entry name" value="SOD_C_sf"/>
</dbReference>
<evidence type="ECO:0000259" key="7">
    <source>
        <dbReference type="Pfam" id="PF02777"/>
    </source>
</evidence>
<keyword evidence="4" id="KW-0560">Oxidoreductase</keyword>
<evidence type="ECO:0000256" key="4">
    <source>
        <dbReference type="ARBA" id="ARBA00023002"/>
    </source>
</evidence>
<evidence type="ECO:0000256" key="3">
    <source>
        <dbReference type="ARBA" id="ARBA00022723"/>
    </source>
</evidence>
<organism evidence="8 9">
    <name type="scientific">Phenylobacterium glaciei</name>
    <dbReference type="NCBI Taxonomy" id="2803784"/>
    <lineage>
        <taxon>Bacteria</taxon>
        <taxon>Pseudomonadati</taxon>
        <taxon>Pseudomonadota</taxon>
        <taxon>Alphaproteobacteria</taxon>
        <taxon>Caulobacterales</taxon>
        <taxon>Caulobacteraceae</taxon>
        <taxon>Phenylobacterium</taxon>
    </lineage>
</organism>
<dbReference type="SUPFAM" id="SSF46609">
    <property type="entry name" value="Fe,Mn superoxide dismutase (SOD), N-terminal domain"/>
    <property type="match status" value="1"/>
</dbReference>
<keyword evidence="6" id="KW-0732">Signal</keyword>
<keyword evidence="3 5" id="KW-0479">Metal-binding</keyword>
<feature type="binding site" evidence="5">
    <location>
        <position position="194"/>
    </location>
    <ligand>
        <name>Mn(2+)</name>
        <dbReference type="ChEBI" id="CHEBI:29035"/>
    </ligand>
</feature>
<feature type="binding site" evidence="5">
    <location>
        <position position="108"/>
    </location>
    <ligand>
        <name>Mn(2+)</name>
        <dbReference type="ChEBI" id="CHEBI:29035"/>
    </ligand>
</feature>
<feature type="binding site" evidence="5">
    <location>
        <position position="59"/>
    </location>
    <ligand>
        <name>Mn(2+)</name>
        <dbReference type="ChEBI" id="CHEBI:29035"/>
    </ligand>
</feature>
<name>A0A941D108_9CAUL</name>
<evidence type="ECO:0000256" key="6">
    <source>
        <dbReference type="SAM" id="SignalP"/>
    </source>
</evidence>
<sequence length="230" mass="24328">MTQPSLDRRFLIGGLAMAGVAAVSAASAQTPPASAPAAQPLPFDPKGVPGLSEKLLVSHHDNNYVGAVKRLGAIRTEFAKLDPAAAPGFMLNGLKREELIAWNSMILHEVYFAGLTGGVAASPALAQAIERDFGSRDRWAAEFAGMGKALGGGSGWVLLTYSRRDGRLVNTWAADHTMTLADGAPLLALDMYEHAYQMDYGAKAGDYVNAVMKAVSWGHANDAFRRASAL</sequence>
<dbReference type="GO" id="GO:0004784">
    <property type="term" value="F:superoxide dismutase activity"/>
    <property type="evidence" value="ECO:0007669"/>
    <property type="project" value="UniProtKB-EC"/>
</dbReference>
<dbReference type="SUPFAM" id="SSF54719">
    <property type="entry name" value="Fe,Mn superoxide dismutase (SOD), C-terminal domain"/>
    <property type="match status" value="1"/>
</dbReference>
<dbReference type="InterPro" id="IPR050265">
    <property type="entry name" value="Fe/Mn_Superoxide_Dismutase"/>
</dbReference>
<gene>
    <name evidence="8" type="ORF">JKL49_09300</name>
</gene>
<comment type="caution">
    <text evidence="8">The sequence shown here is derived from an EMBL/GenBank/DDBJ whole genome shotgun (WGS) entry which is preliminary data.</text>
</comment>
<dbReference type="PANTHER" id="PTHR11404">
    <property type="entry name" value="SUPEROXIDE DISMUTASE 2"/>
    <property type="match status" value="1"/>
</dbReference>
<dbReference type="RefSeq" id="WP_215339928.1">
    <property type="nucleotide sequence ID" value="NZ_JAGSGD010000001.1"/>
</dbReference>
<feature type="binding site" evidence="5">
    <location>
        <position position="190"/>
    </location>
    <ligand>
        <name>Mn(2+)</name>
        <dbReference type="ChEBI" id="CHEBI:29035"/>
    </ligand>
</feature>
<feature type="signal peptide" evidence="6">
    <location>
        <begin position="1"/>
        <end position="28"/>
    </location>
</feature>
<dbReference type="EC" id="1.15.1.1" evidence="2"/>
<dbReference type="PANTHER" id="PTHR11404:SF6">
    <property type="entry name" value="SUPEROXIDE DISMUTASE [MN], MITOCHONDRIAL"/>
    <property type="match status" value="1"/>
</dbReference>
<dbReference type="PIRSF" id="PIRSF000349">
    <property type="entry name" value="SODismutase"/>
    <property type="match status" value="1"/>
</dbReference>
<dbReference type="Gene3D" id="3.55.40.20">
    <property type="entry name" value="Iron/manganese superoxide dismutase, C-terminal domain"/>
    <property type="match status" value="1"/>
</dbReference>
<dbReference type="InterPro" id="IPR001189">
    <property type="entry name" value="Mn/Fe_SOD"/>
</dbReference>
<dbReference type="InterPro" id="IPR019832">
    <property type="entry name" value="Mn/Fe_SOD_C"/>
</dbReference>
<dbReference type="InterPro" id="IPR036324">
    <property type="entry name" value="Mn/Fe_SOD_N_sf"/>
</dbReference>
<protein>
    <recommendedName>
        <fullName evidence="2">superoxide dismutase</fullName>
        <ecNumber evidence="2">1.15.1.1</ecNumber>
    </recommendedName>
</protein>
<keyword evidence="9" id="KW-1185">Reference proteome</keyword>
<evidence type="ECO:0000256" key="2">
    <source>
        <dbReference type="ARBA" id="ARBA00012682"/>
    </source>
</evidence>
<evidence type="ECO:0000313" key="9">
    <source>
        <dbReference type="Proteomes" id="UP000622580"/>
    </source>
</evidence>
<evidence type="ECO:0000256" key="1">
    <source>
        <dbReference type="ARBA" id="ARBA00008714"/>
    </source>
</evidence>
<dbReference type="GO" id="GO:0046872">
    <property type="term" value="F:metal ion binding"/>
    <property type="evidence" value="ECO:0007669"/>
    <property type="project" value="UniProtKB-KW"/>
</dbReference>
<evidence type="ECO:0000256" key="5">
    <source>
        <dbReference type="PIRSR" id="PIRSR000349-1"/>
    </source>
</evidence>
<feature type="domain" description="Manganese/iron superoxide dismutase C-terminal" evidence="7">
    <location>
        <begin position="123"/>
        <end position="221"/>
    </location>
</feature>
<evidence type="ECO:0000313" key="8">
    <source>
        <dbReference type="EMBL" id="MBR7619582.1"/>
    </source>
</evidence>
<feature type="chain" id="PRO_5037037036" description="superoxide dismutase" evidence="6">
    <location>
        <begin position="29"/>
        <end position="230"/>
    </location>
</feature>
<dbReference type="PROSITE" id="PS51318">
    <property type="entry name" value="TAT"/>
    <property type="match status" value="1"/>
</dbReference>
<dbReference type="Proteomes" id="UP000622580">
    <property type="component" value="Unassembled WGS sequence"/>
</dbReference>